<protein>
    <submittedName>
        <fullName evidence="2">Uncharacterized protein</fullName>
    </submittedName>
</protein>
<keyword evidence="3" id="KW-1185">Reference proteome</keyword>
<feature type="region of interest" description="Disordered" evidence="1">
    <location>
        <begin position="54"/>
        <end position="82"/>
    </location>
</feature>
<evidence type="ECO:0000313" key="2">
    <source>
        <dbReference type="EMBL" id="KAG2482168.1"/>
    </source>
</evidence>
<accession>A0A835XG54</accession>
<evidence type="ECO:0000256" key="1">
    <source>
        <dbReference type="SAM" id="MobiDB-lite"/>
    </source>
</evidence>
<comment type="caution">
    <text evidence="2">The sequence shown here is derived from an EMBL/GenBank/DDBJ whole genome shotgun (WGS) entry which is preliminary data.</text>
</comment>
<reference evidence="2" key="1">
    <citation type="journal article" date="2020" name="bioRxiv">
        <title>Comparative genomics of Chlamydomonas.</title>
        <authorList>
            <person name="Craig R.J."/>
            <person name="Hasan A.R."/>
            <person name="Ness R.W."/>
            <person name="Keightley P.D."/>
        </authorList>
    </citation>
    <scope>NUCLEOTIDE SEQUENCE</scope>
    <source>
        <strain evidence="2">CCAP 11/70</strain>
    </source>
</reference>
<gene>
    <name evidence="2" type="ORF">HYH03_018882</name>
</gene>
<proteinExistence type="predicted"/>
<organism evidence="2 3">
    <name type="scientific">Edaphochlamys debaryana</name>
    <dbReference type="NCBI Taxonomy" id="47281"/>
    <lineage>
        <taxon>Eukaryota</taxon>
        <taxon>Viridiplantae</taxon>
        <taxon>Chlorophyta</taxon>
        <taxon>core chlorophytes</taxon>
        <taxon>Chlorophyceae</taxon>
        <taxon>CS clade</taxon>
        <taxon>Chlamydomonadales</taxon>
        <taxon>Chlamydomonadales incertae sedis</taxon>
        <taxon>Edaphochlamys</taxon>
    </lineage>
</organism>
<dbReference type="Proteomes" id="UP000612055">
    <property type="component" value="Unassembled WGS sequence"/>
</dbReference>
<sequence length="82" mass="8479">MAHAPAAAQPLPPHDHVLCPGPPVQELTAFWRMQNLFGAEYILPPPWGLPVGNPPPPIHDGIAPAPPADAPLVAPPQAPVAA</sequence>
<dbReference type="EMBL" id="JAEHOE010000251">
    <property type="protein sequence ID" value="KAG2482168.1"/>
    <property type="molecule type" value="Genomic_DNA"/>
</dbReference>
<evidence type="ECO:0000313" key="3">
    <source>
        <dbReference type="Proteomes" id="UP000612055"/>
    </source>
</evidence>
<name>A0A835XG54_9CHLO</name>
<dbReference type="AlphaFoldDB" id="A0A835XG54"/>